<comment type="cofactor">
    <cofactor evidence="1 7">
        <name>Fe(2+)</name>
        <dbReference type="ChEBI" id="CHEBI:29033"/>
    </cofactor>
</comment>
<evidence type="ECO:0000256" key="5">
    <source>
        <dbReference type="ARBA" id="ARBA00023004"/>
    </source>
</evidence>
<evidence type="ECO:0000256" key="6">
    <source>
        <dbReference type="ARBA" id="ARBA00023033"/>
    </source>
</evidence>
<keyword evidence="10" id="KW-1185">Reference proteome</keyword>
<reference evidence="9 10" key="1">
    <citation type="journal article" date="2012" name="J. Bacteriol.">
        <title>Genome Sequence of n-Alkane-Degrading Hydrocarboniphaga effusa Strain AP103T (ATCC BAA-332T).</title>
        <authorList>
            <person name="Chang H.K."/>
            <person name="Zylstra G.J."/>
            <person name="Chae J.C."/>
        </authorList>
    </citation>
    <scope>NUCLEOTIDE SEQUENCE [LARGE SCALE GENOMIC DNA]</scope>
    <source>
        <strain evidence="9 10">AP103</strain>
    </source>
</reference>
<dbReference type="PANTHER" id="PTHR11473">
    <property type="entry name" value="AROMATIC AMINO ACID HYDROXYLASE"/>
    <property type="match status" value="1"/>
</dbReference>
<dbReference type="GO" id="GO:0005506">
    <property type="term" value="F:iron ion binding"/>
    <property type="evidence" value="ECO:0007669"/>
    <property type="project" value="InterPro"/>
</dbReference>
<keyword evidence="3 7" id="KW-0479">Metal-binding</keyword>
<dbReference type="RefSeq" id="WP_007187296.1">
    <property type="nucleotide sequence ID" value="NZ_AKGD01000004.1"/>
</dbReference>
<evidence type="ECO:0000256" key="2">
    <source>
        <dbReference type="ARBA" id="ARBA00009712"/>
    </source>
</evidence>
<dbReference type="InterPro" id="IPR019774">
    <property type="entry name" value="Aromatic-AA_hydroxylase_C"/>
</dbReference>
<keyword evidence="6" id="KW-0503">Monooxygenase</keyword>
<dbReference type="Pfam" id="PF00351">
    <property type="entry name" value="Biopterin_H"/>
    <property type="match status" value="2"/>
</dbReference>
<evidence type="ECO:0000313" key="9">
    <source>
        <dbReference type="EMBL" id="EIT67926.1"/>
    </source>
</evidence>
<dbReference type="InterPro" id="IPR001273">
    <property type="entry name" value="ArAA_hydroxylase"/>
</dbReference>
<feature type="binding site" evidence="7">
    <location>
        <position position="128"/>
    </location>
    <ligand>
        <name>Fe cation</name>
        <dbReference type="ChEBI" id="CHEBI:24875"/>
    </ligand>
</feature>
<dbReference type="STRING" id="1172194.WQQ_43610"/>
<dbReference type="NCBIfam" id="NF010657">
    <property type="entry name" value="PRK14056.1"/>
    <property type="match status" value="1"/>
</dbReference>
<dbReference type="PATRIC" id="fig|1172194.4.peg.4227"/>
<comment type="similarity">
    <text evidence="2">Belongs to the biopterin-dependent aromatic amino acid hydroxylase family.</text>
</comment>
<gene>
    <name evidence="9" type="ORF">WQQ_43610</name>
</gene>
<dbReference type="PROSITE" id="PS51410">
    <property type="entry name" value="BH4_AAA_HYDROXYL_2"/>
    <property type="match status" value="1"/>
</dbReference>
<evidence type="ECO:0000256" key="4">
    <source>
        <dbReference type="ARBA" id="ARBA00023002"/>
    </source>
</evidence>
<accession>I8HX28</accession>
<evidence type="ECO:0000256" key="1">
    <source>
        <dbReference type="ARBA" id="ARBA00001954"/>
    </source>
</evidence>
<feature type="binding site" evidence="7">
    <location>
        <position position="133"/>
    </location>
    <ligand>
        <name>Fe cation</name>
        <dbReference type="ChEBI" id="CHEBI:24875"/>
    </ligand>
</feature>
<feature type="domain" description="Biopterin-dependent aromatic amino acid hydroxylase family profile" evidence="8">
    <location>
        <begin position="1"/>
        <end position="340"/>
    </location>
</feature>
<dbReference type="GO" id="GO:0016714">
    <property type="term" value="F:oxidoreductase activity, acting on paired donors, with incorporation or reduction of molecular oxygen, reduced pteridine as one donor, and incorporation of one atom of oxygen"/>
    <property type="evidence" value="ECO:0007669"/>
    <property type="project" value="InterPro"/>
</dbReference>
<dbReference type="SUPFAM" id="SSF56534">
    <property type="entry name" value="Aromatic aminoacid monoxygenases, catalytic and oligomerization domains"/>
    <property type="match status" value="1"/>
</dbReference>
<organism evidence="9 10">
    <name type="scientific">Hydrocarboniphaga effusa AP103</name>
    <dbReference type="NCBI Taxonomy" id="1172194"/>
    <lineage>
        <taxon>Bacteria</taxon>
        <taxon>Pseudomonadati</taxon>
        <taxon>Pseudomonadota</taxon>
        <taxon>Gammaproteobacteria</taxon>
        <taxon>Nevskiales</taxon>
        <taxon>Nevskiaceae</taxon>
        <taxon>Hydrocarboniphaga</taxon>
    </lineage>
</organism>
<name>I8HX28_9GAMM</name>
<dbReference type="InterPro" id="IPR036951">
    <property type="entry name" value="ArAA_hydroxylase_sf"/>
</dbReference>
<comment type="caution">
    <text evidence="9">The sequence shown here is derived from an EMBL/GenBank/DDBJ whole genome shotgun (WGS) entry which is preliminary data.</text>
</comment>
<dbReference type="AlphaFoldDB" id="I8HX28"/>
<dbReference type="Gene3D" id="1.10.800.10">
    <property type="entry name" value="Aromatic amino acid hydroxylase"/>
    <property type="match status" value="1"/>
</dbReference>
<evidence type="ECO:0000259" key="8">
    <source>
        <dbReference type="PROSITE" id="PS51410"/>
    </source>
</evidence>
<evidence type="ECO:0000313" key="10">
    <source>
        <dbReference type="Proteomes" id="UP000003704"/>
    </source>
</evidence>
<dbReference type="EMBL" id="AKGD01000004">
    <property type="protein sequence ID" value="EIT67926.1"/>
    <property type="molecule type" value="Genomic_DNA"/>
</dbReference>
<dbReference type="InterPro" id="IPR036329">
    <property type="entry name" value="Aro-AA_hydroxylase_C_sf"/>
</dbReference>
<keyword evidence="5 7" id="KW-0408">Iron</keyword>
<dbReference type="PANTHER" id="PTHR11473:SF24">
    <property type="entry name" value="PHENYLALANINE-4-HYDROXYLASE"/>
    <property type="match status" value="1"/>
</dbReference>
<feature type="binding site" evidence="7">
    <location>
        <position position="218"/>
    </location>
    <ligand>
        <name>Fe cation</name>
        <dbReference type="ChEBI" id="CHEBI:24875"/>
    </ligand>
</feature>
<dbReference type="Proteomes" id="UP000003704">
    <property type="component" value="Unassembled WGS sequence"/>
</dbReference>
<evidence type="ECO:0000256" key="7">
    <source>
        <dbReference type="PIRSR" id="PIRSR601273-2"/>
    </source>
</evidence>
<proteinExistence type="inferred from homology"/>
<dbReference type="OrthoDB" id="9780502at2"/>
<dbReference type="GO" id="GO:0009072">
    <property type="term" value="P:aromatic amino acid metabolic process"/>
    <property type="evidence" value="ECO:0007669"/>
    <property type="project" value="InterPro"/>
</dbReference>
<protein>
    <submittedName>
        <fullName evidence="9">Biopterin-dependent aromatic amino acid hydroxylase domain protein</fullName>
    </submittedName>
</protein>
<evidence type="ECO:0000256" key="3">
    <source>
        <dbReference type="ARBA" id="ARBA00022723"/>
    </source>
</evidence>
<sequence>MPTQAQIIARLPRHLRPYACVQDYARYTARDHAVWRFIMRQLTRSLEHSAHPVYFEGLKKTGIRLDRIPSIDEMNRCLEPLGWSALVVDGYIPTSVFSEFQMRRILAIAMDMRSIDNILYTPAPDIVHESAGHAPFIVDVDYAEYLQRFGEISMKAISTQADHAVFLAIRALSALKEARNASDAELANAQAGLDAALAANDHSSEAARLARLQWWTIEYGLVGDVADYKLFGAGLLSSLGESRSCLDDGAVRKLPLTVEAVNTPYDITRPQPQLFVARSCQHLTQVLEVFAQGMCFRKGGAESLRVAIDSGSVCTARYNSGLEVGGVFDRVLTDAIGNAIYLGTRGPTQLAFQGRELVGHGVETHAEGYGSPVGRLQGLPRCLSDYSVDELKSLGIAVGRNVRLDYLSGIRVQGRLDSLRRESGRNLIFSFSDCTVTGLAGERLFEPHWGRYDLGVGEAIVSVCGGPADRESLADTEAFDTTTREPAQPSPTDRQLDAIYADLRALRERGAPASSDLQPIENALQRFPGEWLARLELLELANADRAERLQRELAHLAQCDADKRPLIEMGLGGLSEATTRPAPSRTA</sequence>
<keyword evidence="4" id="KW-0560">Oxidoreductase</keyword>